<dbReference type="Proteomes" id="UP001165083">
    <property type="component" value="Unassembled WGS sequence"/>
</dbReference>
<evidence type="ECO:0000256" key="1">
    <source>
        <dbReference type="SAM" id="MobiDB-lite"/>
    </source>
</evidence>
<keyword evidence="3" id="KW-1185">Reference proteome</keyword>
<gene>
    <name evidence="2" type="ORF">Plil01_000503700</name>
</gene>
<organism evidence="2 3">
    <name type="scientific">Phytophthora lilii</name>
    <dbReference type="NCBI Taxonomy" id="2077276"/>
    <lineage>
        <taxon>Eukaryota</taxon>
        <taxon>Sar</taxon>
        <taxon>Stramenopiles</taxon>
        <taxon>Oomycota</taxon>
        <taxon>Peronosporomycetes</taxon>
        <taxon>Peronosporales</taxon>
        <taxon>Peronosporaceae</taxon>
        <taxon>Phytophthora</taxon>
    </lineage>
</organism>
<dbReference type="AlphaFoldDB" id="A0A9W6TM45"/>
<feature type="region of interest" description="Disordered" evidence="1">
    <location>
        <begin position="135"/>
        <end position="186"/>
    </location>
</feature>
<dbReference type="EMBL" id="BSXW01000211">
    <property type="protein sequence ID" value="GMF14966.1"/>
    <property type="molecule type" value="Genomic_DNA"/>
</dbReference>
<accession>A0A9W6TM45</accession>
<evidence type="ECO:0000313" key="2">
    <source>
        <dbReference type="EMBL" id="GMF14966.1"/>
    </source>
</evidence>
<feature type="compositionally biased region" description="Polar residues" evidence="1">
    <location>
        <begin position="148"/>
        <end position="171"/>
    </location>
</feature>
<name>A0A9W6TM45_9STRA</name>
<protein>
    <submittedName>
        <fullName evidence="2">Unnamed protein product</fullName>
    </submittedName>
</protein>
<proteinExistence type="predicted"/>
<sequence>MNKAISAEVKALVFNHIAKQKGWKMVTPQQIAIQLSVKRNLASSDTSHERESAVKRQAKRLKVIDADHNIDFVKSSHCANEHNSAARGQKNINADCADRAAVEVVVTTDTTSTFVAGAKSINELAPRSRVDVVSSGDAVPSSFVPPSAQDTTQPVSEPQTSKSASRTQLRTFSDETKTDGDLPDEGDFRTSYFPSLVNNECFSDITFQGA</sequence>
<comment type="caution">
    <text evidence="2">The sequence shown here is derived from an EMBL/GenBank/DDBJ whole genome shotgun (WGS) entry which is preliminary data.</text>
</comment>
<reference evidence="2" key="1">
    <citation type="submission" date="2023-04" db="EMBL/GenBank/DDBJ databases">
        <title>Phytophthora lilii NBRC 32176.</title>
        <authorList>
            <person name="Ichikawa N."/>
            <person name="Sato H."/>
            <person name="Tonouchi N."/>
        </authorList>
    </citation>
    <scope>NUCLEOTIDE SEQUENCE</scope>
    <source>
        <strain evidence="2">NBRC 32176</strain>
    </source>
</reference>
<evidence type="ECO:0000313" key="3">
    <source>
        <dbReference type="Proteomes" id="UP001165083"/>
    </source>
</evidence>